<keyword evidence="3" id="KW-1185">Reference proteome</keyword>
<evidence type="ECO:0000313" key="3">
    <source>
        <dbReference type="Proteomes" id="UP000886520"/>
    </source>
</evidence>
<proteinExistence type="predicted"/>
<protein>
    <submittedName>
        <fullName evidence="2">Uncharacterized protein</fullName>
    </submittedName>
</protein>
<evidence type="ECO:0000256" key="1">
    <source>
        <dbReference type="SAM" id="MobiDB-lite"/>
    </source>
</evidence>
<comment type="caution">
    <text evidence="2">The sequence shown here is derived from an EMBL/GenBank/DDBJ whole genome shotgun (WGS) entry which is preliminary data.</text>
</comment>
<dbReference type="EMBL" id="JABFUD020000013">
    <property type="protein sequence ID" value="KAI5071341.1"/>
    <property type="molecule type" value="Genomic_DNA"/>
</dbReference>
<name>A0A9D4UPI4_ADICA</name>
<evidence type="ECO:0000313" key="2">
    <source>
        <dbReference type="EMBL" id="KAI5071341.1"/>
    </source>
</evidence>
<sequence>MVSRAGGSTHRKTSSSLAWLRRGSTPPPPFACIAMALKEVFFLDLVQVETYYLQVRVHDRNTFGLTKQLLGPFFLHSTLPNSYGEHYSVMVTNIEETLTLKASTK</sequence>
<organism evidence="2 3">
    <name type="scientific">Adiantum capillus-veneris</name>
    <name type="common">Maidenhair fern</name>
    <dbReference type="NCBI Taxonomy" id="13818"/>
    <lineage>
        <taxon>Eukaryota</taxon>
        <taxon>Viridiplantae</taxon>
        <taxon>Streptophyta</taxon>
        <taxon>Embryophyta</taxon>
        <taxon>Tracheophyta</taxon>
        <taxon>Polypodiopsida</taxon>
        <taxon>Polypodiidae</taxon>
        <taxon>Polypodiales</taxon>
        <taxon>Pteridineae</taxon>
        <taxon>Pteridaceae</taxon>
        <taxon>Vittarioideae</taxon>
        <taxon>Adiantum</taxon>
    </lineage>
</organism>
<dbReference type="Proteomes" id="UP000886520">
    <property type="component" value="Chromosome 13"/>
</dbReference>
<accession>A0A9D4UPI4</accession>
<feature type="region of interest" description="Disordered" evidence="1">
    <location>
        <begin position="1"/>
        <end position="22"/>
    </location>
</feature>
<dbReference type="AlphaFoldDB" id="A0A9D4UPI4"/>
<gene>
    <name evidence="2" type="ORF">GOP47_0013592</name>
</gene>
<reference evidence="2" key="1">
    <citation type="submission" date="2021-01" db="EMBL/GenBank/DDBJ databases">
        <title>Adiantum capillus-veneris genome.</title>
        <authorList>
            <person name="Fang Y."/>
            <person name="Liao Q."/>
        </authorList>
    </citation>
    <scope>NUCLEOTIDE SEQUENCE</scope>
    <source>
        <strain evidence="2">H3</strain>
        <tissue evidence="2">Leaf</tissue>
    </source>
</reference>